<evidence type="ECO:0000313" key="2">
    <source>
        <dbReference type="Proteomes" id="UP000237105"/>
    </source>
</evidence>
<dbReference type="Proteomes" id="UP000237105">
    <property type="component" value="Unassembled WGS sequence"/>
</dbReference>
<evidence type="ECO:0000313" key="1">
    <source>
        <dbReference type="EMBL" id="PON50952.1"/>
    </source>
</evidence>
<accession>A0A2P5BQ73</accession>
<dbReference type="OrthoDB" id="185373at2759"/>
<protein>
    <submittedName>
        <fullName evidence="1">Uncharacterized protein</fullName>
    </submittedName>
</protein>
<keyword evidence="2" id="KW-1185">Reference proteome</keyword>
<proteinExistence type="predicted"/>
<dbReference type="EMBL" id="JXTB01000239">
    <property type="protein sequence ID" value="PON50952.1"/>
    <property type="molecule type" value="Genomic_DNA"/>
</dbReference>
<dbReference type="AlphaFoldDB" id="A0A2P5BQ73"/>
<comment type="caution">
    <text evidence="1">The sequence shown here is derived from an EMBL/GenBank/DDBJ whole genome shotgun (WGS) entry which is preliminary data.</text>
</comment>
<sequence length="88" mass="9927">MVSNEFSAAASNKVFNPKELEEPAFVKLKAERDPEKLFHLFKANAHNRIVIENRFAFEDTLELGGSTILSTCWSIRRLFRSAGVKGSL</sequence>
<reference evidence="2" key="1">
    <citation type="submission" date="2016-06" db="EMBL/GenBank/DDBJ databases">
        <title>Parallel loss of symbiosis genes in relatives of nitrogen-fixing non-legume Parasponia.</title>
        <authorList>
            <person name="Van Velzen R."/>
            <person name="Holmer R."/>
            <person name="Bu F."/>
            <person name="Rutten L."/>
            <person name="Van Zeijl A."/>
            <person name="Liu W."/>
            <person name="Santuari L."/>
            <person name="Cao Q."/>
            <person name="Sharma T."/>
            <person name="Shen D."/>
            <person name="Roswanjaya Y."/>
            <person name="Wardhani T."/>
            <person name="Kalhor M.S."/>
            <person name="Jansen J."/>
            <person name="Van den Hoogen J."/>
            <person name="Gungor B."/>
            <person name="Hartog M."/>
            <person name="Hontelez J."/>
            <person name="Verver J."/>
            <person name="Yang W.-C."/>
            <person name="Schijlen E."/>
            <person name="Repin R."/>
            <person name="Schilthuizen M."/>
            <person name="Schranz E."/>
            <person name="Heidstra R."/>
            <person name="Miyata K."/>
            <person name="Fedorova E."/>
            <person name="Kohlen W."/>
            <person name="Bisseling T."/>
            <person name="Smit S."/>
            <person name="Geurts R."/>
        </authorList>
    </citation>
    <scope>NUCLEOTIDE SEQUENCE [LARGE SCALE GENOMIC DNA]</scope>
    <source>
        <strain evidence="2">cv. WU1-14</strain>
    </source>
</reference>
<name>A0A2P5BQ73_PARAD</name>
<dbReference type="STRING" id="3476.A0A2P5BQ73"/>
<organism evidence="1 2">
    <name type="scientific">Parasponia andersonii</name>
    <name type="common">Sponia andersonii</name>
    <dbReference type="NCBI Taxonomy" id="3476"/>
    <lineage>
        <taxon>Eukaryota</taxon>
        <taxon>Viridiplantae</taxon>
        <taxon>Streptophyta</taxon>
        <taxon>Embryophyta</taxon>
        <taxon>Tracheophyta</taxon>
        <taxon>Spermatophyta</taxon>
        <taxon>Magnoliopsida</taxon>
        <taxon>eudicotyledons</taxon>
        <taxon>Gunneridae</taxon>
        <taxon>Pentapetalae</taxon>
        <taxon>rosids</taxon>
        <taxon>fabids</taxon>
        <taxon>Rosales</taxon>
        <taxon>Cannabaceae</taxon>
        <taxon>Parasponia</taxon>
    </lineage>
</organism>
<gene>
    <name evidence="1" type="ORF">PanWU01x14_219630</name>
</gene>